<reference evidence="1 2" key="1">
    <citation type="submission" date="2024-04" db="EMBL/GenBank/DDBJ databases">
        <title>Novel species of the genus Ideonella isolated from streams.</title>
        <authorList>
            <person name="Lu H."/>
        </authorList>
    </citation>
    <scope>NUCLEOTIDE SEQUENCE [LARGE SCALE GENOMIC DNA]</scope>
    <source>
        <strain evidence="1 2">LYT19W</strain>
    </source>
</reference>
<organism evidence="1 2">
    <name type="scientific">Ideonella margarita</name>
    <dbReference type="NCBI Taxonomy" id="2984191"/>
    <lineage>
        <taxon>Bacteria</taxon>
        <taxon>Pseudomonadati</taxon>
        <taxon>Pseudomonadota</taxon>
        <taxon>Betaproteobacteria</taxon>
        <taxon>Burkholderiales</taxon>
        <taxon>Sphaerotilaceae</taxon>
        <taxon>Ideonella</taxon>
    </lineage>
</organism>
<comment type="caution">
    <text evidence="1">The sequence shown here is derived from an EMBL/GenBank/DDBJ whole genome shotgun (WGS) entry which is preliminary data.</text>
</comment>
<dbReference type="Gene3D" id="3.10.129.10">
    <property type="entry name" value="Hotdog Thioesterase"/>
    <property type="match status" value="1"/>
</dbReference>
<accession>A0ABU9C3V2</accession>
<protein>
    <submittedName>
        <fullName evidence="1">Thioesterase family protein</fullName>
        <ecNumber evidence="1">3.1.2.-</ecNumber>
    </submittedName>
</protein>
<dbReference type="RefSeq" id="WP_341398852.1">
    <property type="nucleotide sequence ID" value="NZ_JBBUTI010000006.1"/>
</dbReference>
<name>A0ABU9C3V2_9BURK</name>
<dbReference type="EC" id="3.1.2.-" evidence="1"/>
<dbReference type="InterPro" id="IPR029069">
    <property type="entry name" value="HotDog_dom_sf"/>
</dbReference>
<gene>
    <name evidence="1" type="ORF">AACH00_09375</name>
</gene>
<dbReference type="CDD" id="cd00586">
    <property type="entry name" value="4HBT"/>
    <property type="match status" value="1"/>
</dbReference>
<dbReference type="GO" id="GO:0016787">
    <property type="term" value="F:hydrolase activity"/>
    <property type="evidence" value="ECO:0007669"/>
    <property type="project" value="UniProtKB-KW"/>
</dbReference>
<dbReference type="Pfam" id="PF13279">
    <property type="entry name" value="4HBT_2"/>
    <property type="match status" value="1"/>
</dbReference>
<keyword evidence="1" id="KW-0378">Hydrolase</keyword>
<keyword evidence="2" id="KW-1185">Reference proteome</keyword>
<evidence type="ECO:0000313" key="1">
    <source>
        <dbReference type="EMBL" id="MEK8046555.1"/>
    </source>
</evidence>
<dbReference type="SUPFAM" id="SSF54637">
    <property type="entry name" value="Thioesterase/thiol ester dehydrase-isomerase"/>
    <property type="match status" value="1"/>
</dbReference>
<sequence length="155" mass="17218">MTTLPWDHPDPFTLDVTPEPAHIDGLNHTNNAVYVQWCERVAWAHSAALGLTLADYQRLDRAMAIRQAHYDHLLPALLGEALTLGTWLLPGDGKLRMERCFQLLRRSDGATVLRGRWDLVCIELGSGRARRMPPEFLQAYLSAALPAAPVEPGAV</sequence>
<proteinExistence type="predicted"/>
<dbReference type="EMBL" id="JBBUTI010000006">
    <property type="protein sequence ID" value="MEK8046555.1"/>
    <property type="molecule type" value="Genomic_DNA"/>
</dbReference>
<evidence type="ECO:0000313" key="2">
    <source>
        <dbReference type="Proteomes" id="UP001379945"/>
    </source>
</evidence>
<dbReference type="Proteomes" id="UP001379945">
    <property type="component" value="Unassembled WGS sequence"/>
</dbReference>